<dbReference type="AlphaFoldDB" id="A0AAN9THW7"/>
<reference evidence="2 3" key="1">
    <citation type="submission" date="2024-03" db="EMBL/GenBank/DDBJ databases">
        <title>Adaptation during the transition from Ophiocordyceps entomopathogen to insect associate is accompanied by gene loss and intensified selection.</title>
        <authorList>
            <person name="Ward C.M."/>
            <person name="Onetto C.A."/>
            <person name="Borneman A.R."/>
        </authorList>
    </citation>
    <scope>NUCLEOTIDE SEQUENCE [LARGE SCALE GENOMIC DNA]</scope>
    <source>
        <strain evidence="2">AWRI1</strain>
        <tissue evidence="2">Single Adult Female</tissue>
    </source>
</reference>
<accession>A0AAN9THW7</accession>
<keyword evidence="3" id="KW-1185">Reference proteome</keyword>
<proteinExistence type="predicted"/>
<feature type="region of interest" description="Disordered" evidence="1">
    <location>
        <begin position="1"/>
        <end position="20"/>
    </location>
</feature>
<name>A0AAN9THW7_9HEMI</name>
<gene>
    <name evidence="2" type="ORF">V9T40_007580</name>
</gene>
<evidence type="ECO:0000313" key="2">
    <source>
        <dbReference type="EMBL" id="KAK7592828.1"/>
    </source>
</evidence>
<sequence>MTRKRKTTTDSTDPTRRSITIHRTQESGDYSCAAAPLSYVETMLEPVHVTKTVDVFFTLKIIRLAATVTRGHDTIVDNKASTSISRMEANDVSFFYQRTTNQSPYNMPKVG</sequence>
<protein>
    <submittedName>
        <fullName evidence="2">Uncharacterized protein</fullName>
    </submittedName>
</protein>
<dbReference type="EMBL" id="JBBCAQ010000020">
    <property type="protein sequence ID" value="KAK7592828.1"/>
    <property type="molecule type" value="Genomic_DNA"/>
</dbReference>
<evidence type="ECO:0000313" key="3">
    <source>
        <dbReference type="Proteomes" id="UP001367676"/>
    </source>
</evidence>
<evidence type="ECO:0000256" key="1">
    <source>
        <dbReference type="SAM" id="MobiDB-lite"/>
    </source>
</evidence>
<dbReference type="Proteomes" id="UP001367676">
    <property type="component" value="Unassembled WGS sequence"/>
</dbReference>
<comment type="caution">
    <text evidence="2">The sequence shown here is derived from an EMBL/GenBank/DDBJ whole genome shotgun (WGS) entry which is preliminary data.</text>
</comment>
<organism evidence="2 3">
    <name type="scientific">Parthenolecanium corni</name>
    <dbReference type="NCBI Taxonomy" id="536013"/>
    <lineage>
        <taxon>Eukaryota</taxon>
        <taxon>Metazoa</taxon>
        <taxon>Ecdysozoa</taxon>
        <taxon>Arthropoda</taxon>
        <taxon>Hexapoda</taxon>
        <taxon>Insecta</taxon>
        <taxon>Pterygota</taxon>
        <taxon>Neoptera</taxon>
        <taxon>Paraneoptera</taxon>
        <taxon>Hemiptera</taxon>
        <taxon>Sternorrhyncha</taxon>
        <taxon>Coccoidea</taxon>
        <taxon>Coccidae</taxon>
        <taxon>Parthenolecanium</taxon>
    </lineage>
</organism>